<sequence>MQRVTPIFTVDDLPSAVQEHRAVLGLELVMDLGWIAFLADSAGAQIGLMTQDASAPVNPQASVFVDDVEDAYRLAQEAGLEIVHPLTVEAWGVRRFFYRDSSGTVVNVGMHL</sequence>
<keyword evidence="3" id="KW-1185">Reference proteome</keyword>
<proteinExistence type="predicted"/>
<dbReference type="Proteomes" id="UP001500236">
    <property type="component" value="Unassembled WGS sequence"/>
</dbReference>
<dbReference type="InterPro" id="IPR029068">
    <property type="entry name" value="Glyas_Bleomycin-R_OHBP_Dase"/>
</dbReference>
<dbReference type="InterPro" id="IPR004360">
    <property type="entry name" value="Glyas_Fos-R_dOase_dom"/>
</dbReference>
<feature type="domain" description="VOC" evidence="1">
    <location>
        <begin position="1"/>
        <end position="111"/>
    </location>
</feature>
<gene>
    <name evidence="2" type="ORF">GCM10010529_17820</name>
</gene>
<name>A0ABP6LX12_9MICC</name>
<evidence type="ECO:0000259" key="1">
    <source>
        <dbReference type="PROSITE" id="PS51819"/>
    </source>
</evidence>
<evidence type="ECO:0000313" key="2">
    <source>
        <dbReference type="EMBL" id="GAA3065308.1"/>
    </source>
</evidence>
<dbReference type="Gene3D" id="3.10.180.10">
    <property type="entry name" value="2,3-Dihydroxybiphenyl 1,2-Dioxygenase, domain 1"/>
    <property type="match status" value="1"/>
</dbReference>
<protein>
    <submittedName>
        <fullName evidence="2">VOC family protein</fullName>
    </submittedName>
</protein>
<comment type="caution">
    <text evidence="2">The sequence shown here is derived from an EMBL/GenBank/DDBJ whole genome shotgun (WGS) entry which is preliminary data.</text>
</comment>
<evidence type="ECO:0000313" key="3">
    <source>
        <dbReference type="Proteomes" id="UP001500236"/>
    </source>
</evidence>
<dbReference type="Pfam" id="PF00903">
    <property type="entry name" value="Glyoxalase"/>
    <property type="match status" value="1"/>
</dbReference>
<dbReference type="EMBL" id="BAAAVT010000010">
    <property type="protein sequence ID" value="GAA3065308.1"/>
    <property type="molecule type" value="Genomic_DNA"/>
</dbReference>
<dbReference type="InterPro" id="IPR037523">
    <property type="entry name" value="VOC_core"/>
</dbReference>
<dbReference type="SUPFAM" id="SSF54593">
    <property type="entry name" value="Glyoxalase/Bleomycin resistance protein/Dihydroxybiphenyl dioxygenase"/>
    <property type="match status" value="1"/>
</dbReference>
<reference evidence="3" key="1">
    <citation type="journal article" date="2019" name="Int. J. Syst. Evol. Microbiol.">
        <title>The Global Catalogue of Microorganisms (GCM) 10K type strain sequencing project: providing services to taxonomists for standard genome sequencing and annotation.</title>
        <authorList>
            <consortium name="The Broad Institute Genomics Platform"/>
            <consortium name="The Broad Institute Genome Sequencing Center for Infectious Disease"/>
            <person name="Wu L."/>
            <person name="Ma J."/>
        </authorList>
    </citation>
    <scope>NUCLEOTIDE SEQUENCE [LARGE SCALE GENOMIC DNA]</scope>
    <source>
        <strain evidence="3">JCM 14309</strain>
    </source>
</reference>
<organism evidence="2 3">
    <name type="scientific">Nesterenkonia aethiopica</name>
    <dbReference type="NCBI Taxonomy" id="269144"/>
    <lineage>
        <taxon>Bacteria</taxon>
        <taxon>Bacillati</taxon>
        <taxon>Actinomycetota</taxon>
        <taxon>Actinomycetes</taxon>
        <taxon>Micrococcales</taxon>
        <taxon>Micrococcaceae</taxon>
        <taxon>Nesterenkonia</taxon>
    </lineage>
</organism>
<accession>A0ABP6LX12</accession>
<dbReference type="PROSITE" id="PS51819">
    <property type="entry name" value="VOC"/>
    <property type="match status" value="1"/>
</dbReference>